<keyword evidence="13 16" id="KW-0234">DNA repair</keyword>
<dbReference type="Pfam" id="PF00400">
    <property type="entry name" value="WD40"/>
    <property type="match status" value="2"/>
</dbReference>
<dbReference type="InterPro" id="IPR055340">
    <property type="entry name" value="RING-Ubox_PRP19"/>
</dbReference>
<feature type="domain" description="U-box" evidence="17">
    <location>
        <begin position="1"/>
        <end position="70"/>
    </location>
</feature>
<protein>
    <recommendedName>
        <fullName evidence="16">Pre-mRNA-processing factor 19</fullName>
        <ecNumber evidence="16">2.3.2.27</ecNumber>
    </recommendedName>
</protein>
<comment type="catalytic activity">
    <reaction evidence="16">
        <text>S-ubiquitinyl-[E2 ubiquitin-conjugating enzyme]-L-cysteine + [acceptor protein]-L-lysine = [E2 ubiquitin-conjugating enzyme]-L-cysteine + N(6)-ubiquitinyl-[acceptor protein]-L-lysine.</text>
        <dbReference type="EC" id="2.3.2.27"/>
    </reaction>
</comment>
<dbReference type="InterPro" id="IPR015943">
    <property type="entry name" value="WD40/YVTN_repeat-like_dom_sf"/>
</dbReference>
<dbReference type="GO" id="GO:0000974">
    <property type="term" value="C:Prp19 complex"/>
    <property type="evidence" value="ECO:0007669"/>
    <property type="project" value="UniProtKB-UniRule"/>
</dbReference>
<name>A0A084G0K5_PSEDA</name>
<evidence type="ECO:0000256" key="16">
    <source>
        <dbReference type="RuleBase" id="RU367101"/>
    </source>
</evidence>
<dbReference type="GO" id="GO:0071006">
    <property type="term" value="C:U2-type catalytic step 1 spliceosome"/>
    <property type="evidence" value="ECO:0007669"/>
    <property type="project" value="TreeGrafter"/>
</dbReference>
<keyword evidence="4 15" id="KW-0853">WD repeat</keyword>
<keyword evidence="7 16" id="KW-0747">Spliceosome</keyword>
<evidence type="ECO:0000256" key="14">
    <source>
        <dbReference type="ARBA" id="ARBA00023242"/>
    </source>
</evidence>
<sequence>MFCAISGEAPQEPVFSKKSGAVYEKRLIEQYIDQHGTEPETNEAITAEDLIPLKTSRVVRPRPPTLTSIPALLATFQNEWDSVALGTRTLMEELARTREELSTALYQNDAAKRVIARLTKERDEARDALSKVTVSAGAGANGDVMAIDSVQGLSEELGAKVDEIQQKLSKSRKKRPIPDGWVTAEEVAEFTTESSTSLPFSQVSALTIQEEGSYAAISSAQGDTAIYSIDEGKVERQLAVNEPVTDEIWTGTKLIVSTAKGSVKVYDSGREVASLTEHAGPATGLALHPSGEFVASVGADKLIVFYDVQSLTPVGRCYTDSALTTCAFHPDGHLFAAGTTSGDIKLFMTKTLEQAAVFSLGAPVQALVFSENGFWFAATAKGQTTVTVFDLRKEGDAARAKVLEIGGSVQSLSWDYTGQFLATAGASGVTVQQYTKSSKAWSEPLRSSVASSGIRWGGEGKKLVVVNVDGVVTVLAAKE</sequence>
<dbReference type="GO" id="GO:0061630">
    <property type="term" value="F:ubiquitin protein ligase activity"/>
    <property type="evidence" value="ECO:0007669"/>
    <property type="project" value="UniProtKB-UniRule"/>
</dbReference>
<keyword evidence="11" id="KW-0413">Isomerase</keyword>
<dbReference type="EMBL" id="JOWA01000113">
    <property type="protein sequence ID" value="KEZ40867.1"/>
    <property type="molecule type" value="Genomic_DNA"/>
</dbReference>
<dbReference type="PROSITE" id="PS50082">
    <property type="entry name" value="WD_REPEATS_2"/>
    <property type="match status" value="1"/>
</dbReference>
<comment type="function">
    <text evidence="16">Ubiquitin-protein ligase which is mainly involved pre-mRNA splicing and DNA repair. Required for pre-mRNA splicing as component of the spliceosome.</text>
</comment>
<comment type="subcellular location">
    <subcellularLocation>
        <location evidence="1 16">Nucleus</location>
    </subcellularLocation>
</comment>
<evidence type="ECO:0000313" key="18">
    <source>
        <dbReference type="EMBL" id="KEZ40867.1"/>
    </source>
</evidence>
<evidence type="ECO:0000256" key="3">
    <source>
        <dbReference type="ARBA" id="ARBA00006388"/>
    </source>
</evidence>
<dbReference type="RefSeq" id="XP_016640666.1">
    <property type="nucleotide sequence ID" value="XM_016789686.1"/>
</dbReference>
<dbReference type="Pfam" id="PF08606">
    <property type="entry name" value="Prp19"/>
    <property type="match status" value="1"/>
</dbReference>
<comment type="subunit">
    <text evidence="16">Homotetramer.</text>
</comment>
<accession>A0A084G0K5</accession>
<comment type="pathway">
    <text evidence="2 16">Protein modification; protein ubiquitination.</text>
</comment>
<dbReference type="InterPro" id="IPR036322">
    <property type="entry name" value="WD40_repeat_dom_sf"/>
</dbReference>
<dbReference type="FunFam" id="3.30.40.10:FF:000027">
    <property type="entry name" value="Pre-mRNA-processing factor 19, putative"/>
    <property type="match status" value="1"/>
</dbReference>
<dbReference type="EC" id="2.3.2.27" evidence="16"/>
<dbReference type="HOGENOM" id="CLU_023894_0_1_1"/>
<evidence type="ECO:0000313" key="19">
    <source>
        <dbReference type="Proteomes" id="UP000028545"/>
    </source>
</evidence>
<dbReference type="PANTHER" id="PTHR43995:SF1">
    <property type="entry name" value="PRE-MRNA-PROCESSING FACTOR 19"/>
    <property type="match status" value="1"/>
</dbReference>
<dbReference type="InterPro" id="IPR013915">
    <property type="entry name" value="Prp19_cc"/>
</dbReference>
<keyword evidence="12 16" id="KW-0508">mRNA splicing</keyword>
<dbReference type="InterPro" id="IPR003613">
    <property type="entry name" value="Ubox_domain"/>
</dbReference>
<dbReference type="Gene3D" id="3.30.40.10">
    <property type="entry name" value="Zinc/RING finger domain, C3HC4 (zinc finger)"/>
    <property type="match status" value="1"/>
</dbReference>
<dbReference type="AlphaFoldDB" id="A0A084G0K5"/>
<keyword evidence="11" id="KW-0697">Rotamase</keyword>
<keyword evidence="19" id="KW-1185">Reference proteome</keyword>
<keyword evidence="8" id="KW-0677">Repeat</keyword>
<comment type="similarity">
    <text evidence="3 16">Belongs to the WD repeat PRP19 family.</text>
</comment>
<dbReference type="PANTHER" id="PTHR43995">
    <property type="entry name" value="PRE-MRNA-PROCESSING FACTOR 19"/>
    <property type="match status" value="1"/>
</dbReference>
<organism evidence="18 19">
    <name type="scientific">Pseudallescheria apiosperma</name>
    <name type="common">Scedosporium apiospermum</name>
    <dbReference type="NCBI Taxonomy" id="563466"/>
    <lineage>
        <taxon>Eukaryota</taxon>
        <taxon>Fungi</taxon>
        <taxon>Dikarya</taxon>
        <taxon>Ascomycota</taxon>
        <taxon>Pezizomycotina</taxon>
        <taxon>Sordariomycetes</taxon>
        <taxon>Hypocreomycetidae</taxon>
        <taxon>Microascales</taxon>
        <taxon>Microascaceae</taxon>
        <taxon>Scedosporium</taxon>
    </lineage>
</organism>
<evidence type="ECO:0000256" key="1">
    <source>
        <dbReference type="ARBA" id="ARBA00004123"/>
    </source>
</evidence>
<dbReference type="InterPro" id="IPR013083">
    <property type="entry name" value="Znf_RING/FYVE/PHD"/>
</dbReference>
<gene>
    <name evidence="18" type="ORF">SAPIO_CDS7922</name>
</gene>
<keyword evidence="10 16" id="KW-0833">Ubl conjugation pathway</keyword>
<dbReference type="InterPro" id="IPR001680">
    <property type="entry name" value="WD40_rpt"/>
</dbReference>
<keyword evidence="6 16" id="KW-0808">Transferase</keyword>
<dbReference type="GO" id="GO:0070534">
    <property type="term" value="P:protein K63-linked ubiquitination"/>
    <property type="evidence" value="ECO:0007669"/>
    <property type="project" value="UniProtKB-UniRule"/>
</dbReference>
<dbReference type="GO" id="GO:0000398">
    <property type="term" value="P:mRNA splicing, via spliceosome"/>
    <property type="evidence" value="ECO:0007669"/>
    <property type="project" value="InterPro"/>
</dbReference>
<proteinExistence type="inferred from homology"/>
<dbReference type="Gene3D" id="2.130.10.10">
    <property type="entry name" value="YVTN repeat-like/Quinoprotein amine dehydrogenase"/>
    <property type="match status" value="2"/>
</dbReference>
<dbReference type="SUPFAM" id="SSF57850">
    <property type="entry name" value="RING/U-box"/>
    <property type="match status" value="1"/>
</dbReference>
<evidence type="ECO:0000256" key="4">
    <source>
        <dbReference type="ARBA" id="ARBA00022574"/>
    </source>
</evidence>
<dbReference type="GO" id="GO:0005737">
    <property type="term" value="C:cytoplasm"/>
    <property type="evidence" value="ECO:0007669"/>
    <property type="project" value="TreeGrafter"/>
</dbReference>
<dbReference type="OrthoDB" id="687049at2759"/>
<evidence type="ECO:0000256" key="2">
    <source>
        <dbReference type="ARBA" id="ARBA00004906"/>
    </source>
</evidence>
<dbReference type="PROSITE" id="PS51698">
    <property type="entry name" value="U_BOX"/>
    <property type="match status" value="1"/>
</dbReference>
<dbReference type="SMART" id="SM00504">
    <property type="entry name" value="Ubox"/>
    <property type="match status" value="1"/>
</dbReference>
<evidence type="ECO:0000256" key="8">
    <source>
        <dbReference type="ARBA" id="ARBA00022737"/>
    </source>
</evidence>
<evidence type="ECO:0000256" key="12">
    <source>
        <dbReference type="ARBA" id="ARBA00023187"/>
    </source>
</evidence>
<evidence type="ECO:0000256" key="7">
    <source>
        <dbReference type="ARBA" id="ARBA00022728"/>
    </source>
</evidence>
<dbReference type="SMART" id="SM00320">
    <property type="entry name" value="WD40"/>
    <property type="match status" value="6"/>
</dbReference>
<keyword evidence="14 16" id="KW-0539">Nucleus</keyword>
<dbReference type="CDD" id="cd16656">
    <property type="entry name" value="RING-Ubox_PRP19"/>
    <property type="match status" value="1"/>
</dbReference>
<evidence type="ECO:0000259" key="17">
    <source>
        <dbReference type="PROSITE" id="PS51698"/>
    </source>
</evidence>
<dbReference type="OMA" id="SLDQHWA"/>
<keyword evidence="9 16" id="KW-0227">DNA damage</keyword>
<dbReference type="UniPathway" id="UPA00143"/>
<evidence type="ECO:0000256" key="15">
    <source>
        <dbReference type="PROSITE-ProRule" id="PRU00221"/>
    </source>
</evidence>
<dbReference type="GeneID" id="27726994"/>
<evidence type="ECO:0000256" key="5">
    <source>
        <dbReference type="ARBA" id="ARBA00022664"/>
    </source>
</evidence>
<keyword evidence="5 16" id="KW-0507">mRNA processing</keyword>
<feature type="repeat" description="WD" evidence="15">
    <location>
        <begin position="275"/>
        <end position="316"/>
    </location>
</feature>
<dbReference type="GO" id="GO:0003755">
    <property type="term" value="F:peptidyl-prolyl cis-trans isomerase activity"/>
    <property type="evidence" value="ECO:0007669"/>
    <property type="project" value="UniProtKB-KW"/>
</dbReference>
<dbReference type="SUPFAM" id="SSF50978">
    <property type="entry name" value="WD40 repeat-like"/>
    <property type="match status" value="1"/>
</dbReference>
<evidence type="ECO:0000256" key="10">
    <source>
        <dbReference type="ARBA" id="ARBA00022786"/>
    </source>
</evidence>
<evidence type="ECO:0000256" key="13">
    <source>
        <dbReference type="ARBA" id="ARBA00023204"/>
    </source>
</evidence>
<evidence type="ECO:0000256" key="11">
    <source>
        <dbReference type="ARBA" id="ARBA00023110"/>
    </source>
</evidence>
<comment type="caution">
    <text evidence="18">The sequence shown here is derived from an EMBL/GenBank/DDBJ whole genome shotgun (WGS) entry which is preliminary data.</text>
</comment>
<dbReference type="KEGG" id="sapo:SAPIO_CDS7922"/>
<dbReference type="GO" id="GO:0006281">
    <property type="term" value="P:DNA repair"/>
    <property type="evidence" value="ECO:0007669"/>
    <property type="project" value="UniProtKB-KW"/>
</dbReference>
<evidence type="ECO:0000256" key="6">
    <source>
        <dbReference type="ARBA" id="ARBA00022679"/>
    </source>
</evidence>
<dbReference type="VEuPathDB" id="FungiDB:SAPIO_CDS7922"/>
<reference evidence="18 19" key="1">
    <citation type="journal article" date="2014" name="Genome Announc.">
        <title>Draft genome sequence of the pathogenic fungus Scedosporium apiospermum.</title>
        <authorList>
            <person name="Vandeputte P."/>
            <person name="Ghamrawi S."/>
            <person name="Rechenmann M."/>
            <person name="Iltis A."/>
            <person name="Giraud S."/>
            <person name="Fleury M."/>
            <person name="Thornton C."/>
            <person name="Delhaes L."/>
            <person name="Meyer W."/>
            <person name="Papon N."/>
            <person name="Bouchara J.P."/>
        </authorList>
    </citation>
    <scope>NUCLEOTIDE SEQUENCE [LARGE SCALE GENOMIC DNA]</scope>
    <source>
        <strain evidence="18 19">IHEM 14462</strain>
    </source>
</reference>
<dbReference type="Proteomes" id="UP000028545">
    <property type="component" value="Unassembled WGS sequence"/>
</dbReference>
<dbReference type="InterPro" id="IPR038959">
    <property type="entry name" value="Prp19"/>
</dbReference>
<evidence type="ECO:0000256" key="9">
    <source>
        <dbReference type="ARBA" id="ARBA00022763"/>
    </source>
</evidence>